<proteinExistence type="predicted"/>
<accession>A0A940SLE0</accession>
<dbReference type="Proteomes" id="UP000682134">
    <property type="component" value="Unassembled WGS sequence"/>
</dbReference>
<dbReference type="EMBL" id="JAGIYQ010000017">
    <property type="protein sequence ID" value="MBP0727024.1"/>
    <property type="molecule type" value="Genomic_DNA"/>
</dbReference>
<name>A0A940SLE0_9BACI</name>
<evidence type="ECO:0000256" key="1">
    <source>
        <dbReference type="SAM" id="MobiDB-lite"/>
    </source>
</evidence>
<keyword evidence="3" id="KW-1185">Reference proteome</keyword>
<evidence type="ECO:0000313" key="2">
    <source>
        <dbReference type="EMBL" id="MBP0727024.1"/>
    </source>
</evidence>
<dbReference type="AlphaFoldDB" id="A0A940SLE0"/>
<comment type="caution">
    <text evidence="2">The sequence shown here is derived from an EMBL/GenBank/DDBJ whole genome shotgun (WGS) entry which is preliminary data.</text>
</comment>
<gene>
    <name evidence="2" type="ORF">J5Y03_17840</name>
</gene>
<reference evidence="2" key="1">
    <citation type="submission" date="2021-04" db="EMBL/GenBank/DDBJ databases">
        <title>Genome seq and assembly of Bacillus sp.</title>
        <authorList>
            <person name="Chhetri G."/>
        </authorList>
    </citation>
    <scope>NUCLEOTIDE SEQUENCE</scope>
    <source>
        <strain evidence="2">RG28</strain>
    </source>
</reference>
<sequence>MPDNKKTENNNQWAGPNVEITEKSRQNQKDATNNQWTSTNKKDRVE</sequence>
<feature type="region of interest" description="Disordered" evidence="1">
    <location>
        <begin position="1"/>
        <end position="46"/>
    </location>
</feature>
<organism evidence="2 3">
    <name type="scientific">Gottfriedia endophytica</name>
    <dbReference type="NCBI Taxonomy" id="2820819"/>
    <lineage>
        <taxon>Bacteria</taxon>
        <taxon>Bacillati</taxon>
        <taxon>Bacillota</taxon>
        <taxon>Bacilli</taxon>
        <taxon>Bacillales</taxon>
        <taxon>Bacillaceae</taxon>
        <taxon>Gottfriedia</taxon>
    </lineage>
</organism>
<evidence type="ECO:0000313" key="3">
    <source>
        <dbReference type="Proteomes" id="UP000682134"/>
    </source>
</evidence>
<dbReference type="RefSeq" id="WP_209407362.1">
    <property type="nucleotide sequence ID" value="NZ_JAGIYQ010000017.1"/>
</dbReference>
<protein>
    <submittedName>
        <fullName evidence="2">Uncharacterized protein</fullName>
    </submittedName>
</protein>
<feature type="compositionally biased region" description="Polar residues" evidence="1">
    <location>
        <begin position="29"/>
        <end position="39"/>
    </location>
</feature>